<dbReference type="SUPFAM" id="SSF52540">
    <property type="entry name" value="P-loop containing nucleoside triphosphate hydrolases"/>
    <property type="match status" value="1"/>
</dbReference>
<gene>
    <name evidence="8" type="ORF">BN2476_1610004</name>
</gene>
<dbReference type="Gene3D" id="3.40.50.300">
    <property type="entry name" value="P-loop containing nucleotide triphosphate hydrolases"/>
    <property type="match status" value="3"/>
</dbReference>
<dbReference type="GO" id="GO:0005524">
    <property type="term" value="F:ATP binding"/>
    <property type="evidence" value="ECO:0007669"/>
    <property type="project" value="UniProtKB-KW"/>
</dbReference>
<organism evidence="8 9">
    <name type="scientific">Paraburkholderia piptadeniae</name>
    <dbReference type="NCBI Taxonomy" id="1701573"/>
    <lineage>
        <taxon>Bacteria</taxon>
        <taxon>Pseudomonadati</taxon>
        <taxon>Pseudomonadota</taxon>
        <taxon>Betaproteobacteria</taxon>
        <taxon>Burkholderiales</taxon>
        <taxon>Burkholderiaceae</taxon>
        <taxon>Paraburkholderia</taxon>
    </lineage>
</organism>
<name>A0A1N7SX97_9BURK</name>
<reference evidence="8" key="1">
    <citation type="submission" date="2016-12" db="EMBL/GenBank/DDBJ databases">
        <authorList>
            <person name="Moulin L."/>
        </authorList>
    </citation>
    <scope>NUCLEOTIDE SEQUENCE [LARGE SCALE GENOMIC DNA]</scope>
    <source>
        <strain evidence="8">STM 7183</strain>
    </source>
</reference>
<comment type="similarity">
    <text evidence="1">Belongs to the DNA2/NAM7 helicase family.</text>
</comment>
<dbReference type="InterPro" id="IPR050534">
    <property type="entry name" value="Coronavir_polyprotein_1ab"/>
</dbReference>
<evidence type="ECO:0000256" key="2">
    <source>
        <dbReference type="ARBA" id="ARBA00022741"/>
    </source>
</evidence>
<sequence>MKVGHQNGVRDSWKEAEAAINFWQALEYLAPQSPPAVKLEDSVWEFERDAVDRELPWRDSKKRAILDRQIGPNRKFQLFAGILNGGYFIESARRYLSADPIDNSELRPTSPAACVVLNVNGEGMASGQVFVSTVPWAMGQIANARNQSAALDFRGFFGIGGLEEQIREKVQDLMVERRLLARITCEVPSDESTAEETTPVPRVDACVEGDAPAVAEFRPEPPPLRPVTSGDVQVITNLVFELSGWHPEQLERWRIQALWAPESEAVDSEASKASQDDPLNSFYAEDLEDVGDAVAARKIGVGLEAYLKGEDSIGRVDLESEVDRLIDGVHPSKLPAGCWPAKFPLVTAQQFAVNTVMNDLADGAGLFSVNGPPGTGKTTMLKDIIAAVVVNRADVLVDFDTPTSAFAKRLGIEDYQYPVYELDARLRGFGIVVSSANNGAVENITKELPGLAAIAPGIDLDYFSVLADSVAAPQKAKQRAATQERWGLVTAVLGNKSNRSQFATRFWFSGLPQKKTDGKPQPKPDPLRLRSLQDLVKTGEHGALSWEEARSQYRQARKRVNGLTRMAANVADAIQLNTRAMAEKKVALATLTNNEQAHIGQKEAVRRAQASLETAIREDERAVHQVSICKTWSNADAERKAQQKAYDLLRETVDPAALDNAGTGHETAVAAIRGIQTDMEFHFRGKPGFFSELFRTQYSRRWNVRGVELEQQLREARVREATAADRLAKEQAFGRKLGTLAEAVAAANRHEANCRKEVERTRISLDDICRDEGDAGLPARLLDRLTQARDRSAIIVRDARDTLGHAQTLLGATQQRIDEAQSRVTRADADLKKAQRALSASEVPADKIALWDLSKLDRDSLHRAAPYEFTALFEARRDVFVAAMKLHQAFVVAAWSRLSRTLSAFVSLLQGNLNVTQIEKGPIHLWDAFFLVVPVVSTTFASFPRLFRSIKSEQLAWLMIDEAGQATPQQAAGAIWRSKRSVIVGDPLQLEPVVGVPQELMAPLLKRCSAEKQWSPPRASAQTLADRANRFGMYLGEPDAEERIWLGSPLLVHRRCLDPMFRIANSIAYENKMVYGTNDDDGPDGIGPSRWVQVQAEHSDGHWVEAQALRAMELVEQLTGGVLKQNGQFKVYVITPFRTVGGKIRQLLYRRYGEVSKGMAGTVHTFQGKEADHVVFLLGGNPSSPGVISSFAGAKPNLVNVAVTRAKRRLYVVGDRRFWTGPSDVHRIFNRLAEHLDNVPEEIPA</sequence>
<dbReference type="GO" id="GO:0016787">
    <property type="term" value="F:hydrolase activity"/>
    <property type="evidence" value="ECO:0007669"/>
    <property type="project" value="UniProtKB-KW"/>
</dbReference>
<proteinExistence type="inferred from homology"/>
<dbReference type="Pfam" id="PF13087">
    <property type="entry name" value="AAA_12"/>
    <property type="match status" value="1"/>
</dbReference>
<keyword evidence="4 8" id="KW-0347">Helicase</keyword>
<evidence type="ECO:0000313" key="9">
    <source>
        <dbReference type="Proteomes" id="UP000195569"/>
    </source>
</evidence>
<dbReference type="PANTHER" id="PTHR43788:SF8">
    <property type="entry name" value="DNA-BINDING PROTEIN SMUBP-2"/>
    <property type="match status" value="1"/>
</dbReference>
<dbReference type="Proteomes" id="UP000195569">
    <property type="component" value="Unassembled WGS sequence"/>
</dbReference>
<evidence type="ECO:0000256" key="1">
    <source>
        <dbReference type="ARBA" id="ARBA00007913"/>
    </source>
</evidence>
<evidence type="ECO:0000259" key="7">
    <source>
        <dbReference type="Pfam" id="PF13087"/>
    </source>
</evidence>
<dbReference type="AlphaFoldDB" id="A0A1N7SX97"/>
<feature type="domain" description="DNA2/NAM7 helicase-like C-terminal" evidence="7">
    <location>
        <begin position="1103"/>
        <end position="1216"/>
    </location>
</feature>
<keyword evidence="2" id="KW-0547">Nucleotide-binding</keyword>
<dbReference type="GO" id="GO:0043139">
    <property type="term" value="F:5'-3' DNA helicase activity"/>
    <property type="evidence" value="ECO:0007669"/>
    <property type="project" value="TreeGrafter"/>
</dbReference>
<keyword evidence="9" id="KW-1185">Reference proteome</keyword>
<dbReference type="InterPro" id="IPR041679">
    <property type="entry name" value="DNA2/NAM7-like_C"/>
</dbReference>
<evidence type="ECO:0000256" key="3">
    <source>
        <dbReference type="ARBA" id="ARBA00022801"/>
    </source>
</evidence>
<keyword evidence="5" id="KW-0067">ATP-binding</keyword>
<evidence type="ECO:0000313" key="8">
    <source>
        <dbReference type="EMBL" id="SIT51988.1"/>
    </source>
</evidence>
<feature type="domain" description="DNA2/NAM7 helicase helicase" evidence="6">
    <location>
        <begin position="935"/>
        <end position="994"/>
    </location>
</feature>
<comment type="caution">
    <text evidence="8">The sequence shown here is derived from an EMBL/GenBank/DDBJ whole genome shotgun (WGS) entry which is preliminary data.</text>
</comment>
<dbReference type="Pfam" id="PF13086">
    <property type="entry name" value="AAA_11"/>
    <property type="match status" value="1"/>
</dbReference>
<evidence type="ECO:0000256" key="4">
    <source>
        <dbReference type="ARBA" id="ARBA00022806"/>
    </source>
</evidence>
<dbReference type="InterPro" id="IPR041677">
    <property type="entry name" value="DNA2/NAM7_AAA_11"/>
</dbReference>
<keyword evidence="3" id="KW-0378">Hydrolase</keyword>
<protein>
    <submittedName>
        <fullName evidence="8">Superfamily I DNA and RNA helicase</fullName>
    </submittedName>
</protein>
<dbReference type="InterPro" id="IPR027417">
    <property type="entry name" value="P-loop_NTPase"/>
</dbReference>
<evidence type="ECO:0000256" key="5">
    <source>
        <dbReference type="ARBA" id="ARBA00022840"/>
    </source>
</evidence>
<accession>A0A1N7SX97</accession>
<dbReference type="PANTHER" id="PTHR43788">
    <property type="entry name" value="DNA2/NAM7 HELICASE FAMILY MEMBER"/>
    <property type="match status" value="1"/>
</dbReference>
<dbReference type="EMBL" id="CYGY02000161">
    <property type="protein sequence ID" value="SIT51988.1"/>
    <property type="molecule type" value="Genomic_DNA"/>
</dbReference>
<evidence type="ECO:0000259" key="6">
    <source>
        <dbReference type="Pfam" id="PF13086"/>
    </source>
</evidence>